<gene>
    <name evidence="4" type="ORF">COB11_07105</name>
</gene>
<dbReference type="Gene3D" id="3.40.50.2300">
    <property type="match status" value="1"/>
</dbReference>
<organism evidence="4 5">
    <name type="scientific">Aerophobetes bacterium</name>
    <dbReference type="NCBI Taxonomy" id="2030807"/>
    <lineage>
        <taxon>Bacteria</taxon>
        <taxon>Candidatus Aerophobota</taxon>
    </lineage>
</organism>
<reference evidence="5" key="1">
    <citation type="submission" date="2017-08" db="EMBL/GenBank/DDBJ databases">
        <title>A dynamic microbial community with high functional redundancy inhabits the cold, oxic subseafloor aquifer.</title>
        <authorList>
            <person name="Tully B.J."/>
            <person name="Wheat C.G."/>
            <person name="Glazer B.T."/>
            <person name="Huber J.A."/>
        </authorList>
    </citation>
    <scope>NUCLEOTIDE SEQUENCE [LARGE SCALE GENOMIC DNA]</scope>
</reference>
<comment type="caution">
    <text evidence="4">The sequence shown here is derived from an EMBL/GenBank/DDBJ whole genome shotgun (WGS) entry which is preliminary data.</text>
</comment>
<dbReference type="Proteomes" id="UP000217838">
    <property type="component" value="Unassembled WGS sequence"/>
</dbReference>
<protein>
    <recommendedName>
        <fullName evidence="3">Response regulatory domain-containing protein</fullName>
    </recommendedName>
</protein>
<dbReference type="EMBL" id="NVUU01000096">
    <property type="protein sequence ID" value="PCI92565.1"/>
    <property type="molecule type" value="Genomic_DNA"/>
</dbReference>
<evidence type="ECO:0000313" key="5">
    <source>
        <dbReference type="Proteomes" id="UP000217838"/>
    </source>
</evidence>
<evidence type="ECO:0000259" key="3">
    <source>
        <dbReference type="PROSITE" id="PS50110"/>
    </source>
</evidence>
<dbReference type="GO" id="GO:0000160">
    <property type="term" value="P:phosphorelay signal transduction system"/>
    <property type="evidence" value="ECO:0007669"/>
    <property type="project" value="InterPro"/>
</dbReference>
<feature type="domain" description="Response regulatory" evidence="3">
    <location>
        <begin position="2"/>
        <end position="115"/>
    </location>
</feature>
<evidence type="ECO:0000256" key="1">
    <source>
        <dbReference type="ARBA" id="ARBA00022553"/>
    </source>
</evidence>
<evidence type="ECO:0000313" key="4">
    <source>
        <dbReference type="EMBL" id="PCI92565.1"/>
    </source>
</evidence>
<dbReference type="InterPro" id="IPR011006">
    <property type="entry name" value="CheY-like_superfamily"/>
</dbReference>
<dbReference type="SMART" id="SM00448">
    <property type="entry name" value="REC"/>
    <property type="match status" value="1"/>
</dbReference>
<sequence>MEILIIEDEEDNVVLQEKICQHAGYTTTIAKTGQEALAAVAKKNYDLILVDLLLPDINGLDLAKELLKINPKFRLIFTTAFVTDKHRKDISDLKCELLVKPYTPKQLTDVIAKPKAA</sequence>
<dbReference type="Pfam" id="PF00072">
    <property type="entry name" value="Response_reg"/>
    <property type="match status" value="1"/>
</dbReference>
<feature type="modified residue" description="4-aspartylphosphate" evidence="2">
    <location>
        <position position="51"/>
    </location>
</feature>
<keyword evidence="1 2" id="KW-0597">Phosphoprotein</keyword>
<name>A0A2A4YE13_UNCAE</name>
<dbReference type="SUPFAM" id="SSF52172">
    <property type="entry name" value="CheY-like"/>
    <property type="match status" value="1"/>
</dbReference>
<dbReference type="InterPro" id="IPR050595">
    <property type="entry name" value="Bact_response_regulator"/>
</dbReference>
<dbReference type="PANTHER" id="PTHR44591">
    <property type="entry name" value="STRESS RESPONSE REGULATOR PROTEIN 1"/>
    <property type="match status" value="1"/>
</dbReference>
<evidence type="ECO:0000256" key="2">
    <source>
        <dbReference type="PROSITE-ProRule" id="PRU00169"/>
    </source>
</evidence>
<dbReference type="PANTHER" id="PTHR44591:SF21">
    <property type="entry name" value="TWO-COMPONENT RESPONSE REGULATOR"/>
    <property type="match status" value="1"/>
</dbReference>
<dbReference type="CDD" id="cd17546">
    <property type="entry name" value="REC_hyHK_CKI1_RcsC-like"/>
    <property type="match status" value="1"/>
</dbReference>
<proteinExistence type="predicted"/>
<dbReference type="InterPro" id="IPR001789">
    <property type="entry name" value="Sig_transdc_resp-reg_receiver"/>
</dbReference>
<accession>A0A2A4YE13</accession>
<dbReference type="PROSITE" id="PS50110">
    <property type="entry name" value="RESPONSE_REGULATORY"/>
    <property type="match status" value="1"/>
</dbReference>
<dbReference type="AlphaFoldDB" id="A0A2A4YE13"/>